<dbReference type="EMBL" id="CP000950">
    <property type="protein sequence ID" value="ACA67042.1"/>
    <property type="molecule type" value="Genomic_DNA"/>
</dbReference>
<accession>A0A0H3B1M7</accession>
<sequence>MDIFSSFNLYNKELYSNSPTHPAFDKSKPYISELKSREEKNLNGEVNFKDNVDKLIMCRHLSSQYILDSLSDEDTGKVDLDKFSSKDIIANRITSNVEELYEQLQLQAKEIYFIPNNEFGICLSKIFKSMERKSENTQSILLESFNHAMAVRLRIKEKENENNNTKRYVISVYDPNMTNVTVRCEVDDLVKVRDFQVKDFINHHLFGNFYKSYYPTESSEISTLYICKKPANESVPECTGKKITFYDWIALPASSINLYTFLIEGFSQEIKNLKNQLEIIYKKNPEKLMEILTAKSPDGIMGFEQALLNDHADAINAFGELLQLVPENKRSELLVNNKKTKYTLFDIVCSREKNKTTMAFKNIVSLISKNERYKLIESKVNILDTVINSLITKKDSSHLNEIFELISLAPEEHVINLLSNIDITQSLEYSLYHNDTKSINIITKMLKGLSEQGRENIPFLRKLDESIVNMYIQLGKEIAVAAYRELLALKPGTLKESK</sequence>
<dbReference type="RefSeq" id="WP_012303595.1">
    <property type="nucleotide sequence ID" value="NZ_CP009792.1"/>
</dbReference>
<protein>
    <submittedName>
        <fullName evidence="2">ShET2 enterotoxin domain protein</fullName>
    </submittedName>
</protein>
<dbReference type="KEGG" id="ypy:YPK_0741"/>
<gene>
    <name evidence="2" type="ordered locus">YPK_0741</name>
</gene>
<evidence type="ECO:0000313" key="2">
    <source>
        <dbReference type="EMBL" id="ACA67042.1"/>
    </source>
</evidence>
<dbReference type="PATRIC" id="fig|502800.11.peg.1362"/>
<evidence type="ECO:0000259" key="1">
    <source>
        <dbReference type="Pfam" id="PF07906"/>
    </source>
</evidence>
<dbReference type="InterPro" id="IPR012927">
    <property type="entry name" value="Toxin_15_N"/>
</dbReference>
<feature type="domain" description="ShET2 enterotoxin N-terminal" evidence="1">
    <location>
        <begin position="8"/>
        <end position="296"/>
    </location>
</feature>
<name>A0A0H3B1M7_YERPY</name>
<organism evidence="2">
    <name type="scientific">Yersinia pseudotuberculosis serotype O:3 (strain YPIII)</name>
    <dbReference type="NCBI Taxonomy" id="502800"/>
    <lineage>
        <taxon>Bacteria</taxon>
        <taxon>Pseudomonadati</taxon>
        <taxon>Pseudomonadota</taxon>
        <taxon>Gammaproteobacteria</taxon>
        <taxon>Enterobacterales</taxon>
        <taxon>Yersiniaceae</taxon>
        <taxon>Yersinia</taxon>
    </lineage>
</organism>
<dbReference type="AlphaFoldDB" id="A0A0H3B1M7"/>
<reference evidence="2" key="1">
    <citation type="submission" date="2008-02" db="EMBL/GenBank/DDBJ databases">
        <title>Complete sequence of Yersinia pseudotuberculosis YPIII.</title>
        <authorList>
            <consortium name="US DOE Joint Genome Institute"/>
            <person name="Challacombe J.F."/>
            <person name="Bruce D."/>
            <person name="Detter J.C."/>
            <person name="Green L."/>
            <person name="Land M."/>
            <person name="Munk C."/>
            <person name="Lindler L.E."/>
            <person name="Nikolich M.P."/>
            <person name="Brettin T."/>
        </authorList>
    </citation>
    <scope>NUCLEOTIDE SEQUENCE</scope>
    <source>
        <strain evidence="2">YPIII</strain>
    </source>
</reference>
<dbReference type="GeneID" id="49784714"/>
<dbReference type="Pfam" id="PF07906">
    <property type="entry name" value="Toxin_15"/>
    <property type="match status" value="1"/>
</dbReference>
<proteinExistence type="predicted"/>